<dbReference type="Proteomes" id="UP000605992">
    <property type="component" value="Unassembled WGS sequence"/>
</dbReference>
<feature type="transmembrane region" description="Helical" evidence="2">
    <location>
        <begin position="407"/>
        <end position="428"/>
    </location>
</feature>
<accession>A0A8J3XUF6</accession>
<feature type="transmembrane region" description="Helical" evidence="2">
    <location>
        <begin position="165"/>
        <end position="191"/>
    </location>
</feature>
<feature type="transmembrane region" description="Helical" evidence="2">
    <location>
        <begin position="508"/>
        <end position="526"/>
    </location>
</feature>
<keyword evidence="2" id="KW-0812">Transmembrane</keyword>
<comment type="caution">
    <text evidence="3">The sequence shown here is derived from an EMBL/GenBank/DDBJ whole genome shotgun (WGS) entry which is preliminary data.</text>
</comment>
<feature type="transmembrane region" description="Helical" evidence="2">
    <location>
        <begin position="56"/>
        <end position="78"/>
    </location>
</feature>
<feature type="transmembrane region" description="Helical" evidence="2">
    <location>
        <begin position="332"/>
        <end position="348"/>
    </location>
</feature>
<evidence type="ECO:0000313" key="4">
    <source>
        <dbReference type="Proteomes" id="UP000605992"/>
    </source>
</evidence>
<evidence type="ECO:0000256" key="1">
    <source>
        <dbReference type="SAM" id="MobiDB-lite"/>
    </source>
</evidence>
<reference evidence="3" key="1">
    <citation type="submission" date="2021-01" db="EMBL/GenBank/DDBJ databases">
        <title>Whole genome shotgun sequence of Planotetraspora thailandica NBRC 104271.</title>
        <authorList>
            <person name="Komaki H."/>
            <person name="Tamura T."/>
        </authorList>
    </citation>
    <scope>NUCLEOTIDE SEQUENCE</scope>
    <source>
        <strain evidence="3">NBRC 104271</strain>
    </source>
</reference>
<organism evidence="3 4">
    <name type="scientific">Planotetraspora thailandica</name>
    <dbReference type="NCBI Taxonomy" id="487172"/>
    <lineage>
        <taxon>Bacteria</taxon>
        <taxon>Bacillati</taxon>
        <taxon>Actinomycetota</taxon>
        <taxon>Actinomycetes</taxon>
        <taxon>Streptosporangiales</taxon>
        <taxon>Streptosporangiaceae</taxon>
        <taxon>Planotetraspora</taxon>
    </lineage>
</organism>
<evidence type="ECO:0000313" key="3">
    <source>
        <dbReference type="EMBL" id="GII53224.1"/>
    </source>
</evidence>
<sequence>MARLSDGVTSPGPAGPGGVTPSGPAGTADLTLFALFVRLKGRLILGSLRGDTAKQIGFVFSVLAAVVCGAGGFLLFALLRMASPGTALDAGVVVFAVFTIGWALIPLVFFGLDETLDPSRLALFPLSTRQLAIGMTAASATGPWPLATLAILAGGIAGLSRGPGGVVIGLLAVALQFVLCLVVSRLITTALSGALRSRRGRDVLAVAAVFVVLAFQLPNLIVNRSNPGDVAGLFSAAADVLRWTPPGLAAHAIADGGIAGVADLAAVAVVVVVLAWAWIAALRRALVLPDASNQGGGSVRRSWIERFLPRGMLGAVVSKELKYARREPRGRIAWFSAIVVSGVIMFSIRGDAGPSGPGSVAGPACLAALMIGLQAGNVFGLDGRSFWMNAVAFPTEREMRTDLAGRHLGTAIIAVPLLAVVALVAGLLMGDASWALPAALTAWGVLGVTLGAGAVASVLLPYTVPERLNAFSGAAPGQGGLAFVSSLGMMLASAAVALPIFLPVAMGLTWVAPLAVPYGLLAAWGGRRLAASLGFGRMPEIFAAVSRGS</sequence>
<feature type="transmembrane region" description="Helical" evidence="2">
    <location>
        <begin position="203"/>
        <end position="222"/>
    </location>
</feature>
<keyword evidence="2" id="KW-1133">Transmembrane helix</keyword>
<keyword evidence="2" id="KW-0472">Membrane</keyword>
<keyword evidence="4" id="KW-1185">Reference proteome</keyword>
<gene>
    <name evidence="3" type="ORF">Pth03_16130</name>
</gene>
<feature type="region of interest" description="Disordered" evidence="1">
    <location>
        <begin position="1"/>
        <end position="23"/>
    </location>
</feature>
<protein>
    <submittedName>
        <fullName evidence="3">Transporter</fullName>
    </submittedName>
</protein>
<name>A0A8J3XUF6_9ACTN</name>
<feature type="transmembrane region" description="Helical" evidence="2">
    <location>
        <begin position="258"/>
        <end position="279"/>
    </location>
</feature>
<dbReference type="RefSeq" id="WP_239118844.1">
    <property type="nucleotide sequence ID" value="NZ_BOOR01000008.1"/>
</dbReference>
<feature type="transmembrane region" description="Helical" evidence="2">
    <location>
        <begin position="131"/>
        <end position="159"/>
    </location>
</feature>
<dbReference type="AlphaFoldDB" id="A0A8J3XUF6"/>
<dbReference type="EMBL" id="BOOR01000008">
    <property type="protein sequence ID" value="GII53224.1"/>
    <property type="molecule type" value="Genomic_DNA"/>
</dbReference>
<feature type="transmembrane region" description="Helical" evidence="2">
    <location>
        <begin position="360"/>
        <end position="379"/>
    </location>
</feature>
<feature type="transmembrane region" description="Helical" evidence="2">
    <location>
        <begin position="434"/>
        <end position="460"/>
    </location>
</feature>
<evidence type="ECO:0000256" key="2">
    <source>
        <dbReference type="SAM" id="Phobius"/>
    </source>
</evidence>
<feature type="transmembrane region" description="Helical" evidence="2">
    <location>
        <begin position="90"/>
        <end position="110"/>
    </location>
</feature>
<proteinExistence type="predicted"/>